<proteinExistence type="predicted"/>
<name>A0ABP7MSZ4_9ACTN</name>
<evidence type="ECO:0000313" key="2">
    <source>
        <dbReference type="Proteomes" id="UP001501000"/>
    </source>
</evidence>
<sequence length="97" mass="8992">MPPTGLGKSGWRRRQLLTAARPTPASRAIPAAVTSVVLAPEGAVGDAGSGTDGPVAAGCVPARLASAAPVAAGLVSLAPGVAGLASAVPGSAALSGS</sequence>
<protein>
    <submittedName>
        <fullName evidence="1">Uncharacterized protein</fullName>
    </submittedName>
</protein>
<evidence type="ECO:0000313" key="1">
    <source>
        <dbReference type="EMBL" id="GAA3929302.1"/>
    </source>
</evidence>
<organism evidence="1 2">
    <name type="scientific">Streptomyces gulbargensis</name>
    <dbReference type="NCBI Taxonomy" id="364901"/>
    <lineage>
        <taxon>Bacteria</taxon>
        <taxon>Bacillati</taxon>
        <taxon>Actinomycetota</taxon>
        <taxon>Actinomycetes</taxon>
        <taxon>Kitasatosporales</taxon>
        <taxon>Streptomycetaceae</taxon>
        <taxon>Streptomyces</taxon>
    </lineage>
</organism>
<comment type="caution">
    <text evidence="1">The sequence shown here is derived from an EMBL/GenBank/DDBJ whole genome shotgun (WGS) entry which is preliminary data.</text>
</comment>
<dbReference type="Proteomes" id="UP001501000">
    <property type="component" value="Unassembled WGS sequence"/>
</dbReference>
<keyword evidence="2" id="KW-1185">Reference proteome</keyword>
<dbReference type="EMBL" id="BAABAJ010000014">
    <property type="protein sequence ID" value="GAA3929302.1"/>
    <property type="molecule type" value="Genomic_DNA"/>
</dbReference>
<reference evidence="2" key="1">
    <citation type="journal article" date="2019" name="Int. J. Syst. Evol. Microbiol.">
        <title>The Global Catalogue of Microorganisms (GCM) 10K type strain sequencing project: providing services to taxonomists for standard genome sequencing and annotation.</title>
        <authorList>
            <consortium name="The Broad Institute Genomics Platform"/>
            <consortium name="The Broad Institute Genome Sequencing Center for Infectious Disease"/>
            <person name="Wu L."/>
            <person name="Ma J."/>
        </authorList>
    </citation>
    <scope>NUCLEOTIDE SEQUENCE [LARGE SCALE GENOMIC DNA]</scope>
    <source>
        <strain evidence="2">JCM 16956</strain>
    </source>
</reference>
<gene>
    <name evidence="1" type="ORF">GCM10022244_42920</name>
</gene>
<accession>A0ABP7MSZ4</accession>